<dbReference type="Proteomes" id="UP000636800">
    <property type="component" value="Chromosome 2"/>
</dbReference>
<dbReference type="Gene3D" id="1.25.40.1030">
    <property type="match status" value="1"/>
</dbReference>
<name>A0A835VC27_VANPL</name>
<dbReference type="GO" id="GO:0070973">
    <property type="term" value="P:protein localization to endoplasmic reticulum exit site"/>
    <property type="evidence" value="ECO:0007669"/>
    <property type="project" value="TreeGrafter"/>
</dbReference>
<dbReference type="GO" id="GO:0012507">
    <property type="term" value="C:ER to Golgi transport vesicle membrane"/>
    <property type="evidence" value="ECO:0007669"/>
    <property type="project" value="TreeGrafter"/>
</dbReference>
<dbReference type="CDD" id="cd09233">
    <property type="entry name" value="ACE1-Sec16-like"/>
    <property type="match status" value="1"/>
</dbReference>
<organism evidence="8 9">
    <name type="scientific">Vanilla planifolia</name>
    <name type="common">Vanilla</name>
    <dbReference type="NCBI Taxonomy" id="51239"/>
    <lineage>
        <taxon>Eukaryota</taxon>
        <taxon>Viridiplantae</taxon>
        <taxon>Streptophyta</taxon>
        <taxon>Embryophyta</taxon>
        <taxon>Tracheophyta</taxon>
        <taxon>Spermatophyta</taxon>
        <taxon>Magnoliopsida</taxon>
        <taxon>Liliopsida</taxon>
        <taxon>Asparagales</taxon>
        <taxon>Orchidaceae</taxon>
        <taxon>Vanilloideae</taxon>
        <taxon>Vanilleae</taxon>
        <taxon>Vanilla</taxon>
    </lineage>
</organism>
<keyword evidence="9" id="KW-1185">Reference proteome</keyword>
<evidence type="ECO:0000256" key="2">
    <source>
        <dbReference type="ARBA" id="ARBA00005927"/>
    </source>
</evidence>
<dbReference type="GO" id="GO:0007030">
    <property type="term" value="P:Golgi organization"/>
    <property type="evidence" value="ECO:0007669"/>
    <property type="project" value="TreeGrafter"/>
</dbReference>
<dbReference type="PANTHER" id="PTHR13402:SF6">
    <property type="entry name" value="SECRETORY 16, ISOFORM I"/>
    <property type="match status" value="1"/>
</dbReference>
<feature type="domain" description="Sec16 Sec23-binding" evidence="7">
    <location>
        <begin position="9"/>
        <end position="243"/>
    </location>
</feature>
<dbReference type="Pfam" id="PF12931">
    <property type="entry name" value="TPR_Sec16"/>
    <property type="match status" value="1"/>
</dbReference>
<dbReference type="EMBL" id="JADCNL010000002">
    <property type="protein sequence ID" value="KAG0491933.1"/>
    <property type="molecule type" value="Genomic_DNA"/>
</dbReference>
<dbReference type="PANTHER" id="PTHR13402">
    <property type="entry name" value="RGPR-RELATED"/>
    <property type="match status" value="1"/>
</dbReference>
<comment type="similarity">
    <text evidence="2">Belongs to the SEC16 family.</text>
</comment>
<accession>A0A835VC27</accession>
<dbReference type="GO" id="GO:0016192">
    <property type="term" value="P:vesicle-mediated transport"/>
    <property type="evidence" value="ECO:0007669"/>
    <property type="project" value="UniProtKB-KW"/>
</dbReference>
<comment type="caution">
    <text evidence="8">The sequence shown here is derived from an EMBL/GenBank/DDBJ whole genome shotgun (WGS) entry which is preliminary data.</text>
</comment>
<proteinExistence type="inferred from homology"/>
<evidence type="ECO:0000259" key="7">
    <source>
        <dbReference type="Pfam" id="PF12931"/>
    </source>
</evidence>
<gene>
    <name evidence="8" type="ORF">HPP92_005331</name>
</gene>
<evidence type="ECO:0000256" key="5">
    <source>
        <dbReference type="ARBA" id="ARBA00022892"/>
    </source>
</evidence>
<dbReference type="InterPro" id="IPR024298">
    <property type="entry name" value="Sec16_Sec23-bd"/>
</dbReference>
<keyword evidence="3" id="KW-0813">Transport</keyword>
<protein>
    <recommendedName>
        <fullName evidence="7">Sec16 Sec23-binding domain-containing protein</fullName>
    </recommendedName>
</protein>
<evidence type="ECO:0000256" key="4">
    <source>
        <dbReference type="ARBA" id="ARBA00022824"/>
    </source>
</evidence>
<reference evidence="8 9" key="1">
    <citation type="journal article" date="2020" name="Nat. Food">
        <title>A phased Vanilla planifolia genome enables genetic improvement of flavour and production.</title>
        <authorList>
            <person name="Hasing T."/>
            <person name="Tang H."/>
            <person name="Brym M."/>
            <person name="Khazi F."/>
            <person name="Huang T."/>
            <person name="Chambers A.H."/>
        </authorList>
    </citation>
    <scope>NUCLEOTIDE SEQUENCE [LARGE SCALE GENOMIC DNA]</scope>
    <source>
        <tissue evidence="8">Leaf</tissue>
    </source>
</reference>
<comment type="subcellular location">
    <subcellularLocation>
        <location evidence="1">Endoplasmic reticulum</location>
    </subcellularLocation>
</comment>
<dbReference type="AlphaFoldDB" id="A0A835VC27"/>
<sequence>MANQFVFGSPLRTLCLLIAGQPADVFSSENSSSGFAGAVNGVYQSHEGLPNSMLDDWKENLGIIISNRTKDDELVIIHMGDCLWKEKGEVTAAHTCYLVAEANFESYSDSARFCLIGADHWKNPRTYASPDAIQRTEIYEYSKVMGNTQFVLLPFQPYKLVYAYMLAEVGKVSDSLRYCQASMKLLKNAGRSPDVEMWRTLFSSLEKRLTIQQQGGYGTNLAPAKIVGKLLNSIDRSIHRIIGAPPLPPVPHNIGNGKDNESTFPKVQSSQSTTAITSLIPSASVEAISDLAYDNNRKVVHNRSISEPNFGGSPKQISSKEGNSLGQSNLSISGGPSRFGRIGSHLLQKTIGWVSWSKNDRQAKLGENNKFTTMKKLKRWVEEGAEPPAEETSLPPPPTAATFENGLSNYNINNALKTNSLAPIAAPETTQSSPSENGLGFPPLPPTQNQFSARSRMGVRSRYVDTFNKGGGSFTGSFQSPSTQSVKPLSGVNLMVPSTPIPYEDKIKDASKAGIHESNFAEELSTSVIQESVFSPESTPLASMQRFPSMDQIASSNSLPRVNGAFPHTRAASWSGAFADSSTAKVMEQSFVGSGVAPTLTLQNKTPSGLSMQINGSFSAMDELQEVEL</sequence>
<feature type="region of interest" description="Disordered" evidence="6">
    <location>
        <begin position="304"/>
        <end position="332"/>
    </location>
</feature>
<evidence type="ECO:0000256" key="6">
    <source>
        <dbReference type="SAM" id="MobiDB-lite"/>
    </source>
</evidence>
<evidence type="ECO:0000313" key="8">
    <source>
        <dbReference type="EMBL" id="KAG0491933.1"/>
    </source>
</evidence>
<feature type="region of interest" description="Disordered" evidence="6">
    <location>
        <begin position="426"/>
        <end position="457"/>
    </location>
</feature>
<feature type="compositionally biased region" description="Polar residues" evidence="6">
    <location>
        <begin position="315"/>
        <end position="332"/>
    </location>
</feature>
<keyword evidence="5" id="KW-0931">ER-Golgi transport</keyword>
<keyword evidence="4" id="KW-0256">Endoplasmic reticulum</keyword>
<evidence type="ECO:0000313" key="9">
    <source>
        <dbReference type="Proteomes" id="UP000636800"/>
    </source>
</evidence>
<evidence type="ECO:0000256" key="1">
    <source>
        <dbReference type="ARBA" id="ARBA00004240"/>
    </source>
</evidence>
<dbReference type="GO" id="GO:0070971">
    <property type="term" value="C:endoplasmic reticulum exit site"/>
    <property type="evidence" value="ECO:0007669"/>
    <property type="project" value="TreeGrafter"/>
</dbReference>
<evidence type="ECO:0000256" key="3">
    <source>
        <dbReference type="ARBA" id="ARBA00022448"/>
    </source>
</evidence>